<dbReference type="PIRSF" id="PIRSF002741">
    <property type="entry name" value="MppA"/>
    <property type="match status" value="1"/>
</dbReference>
<reference evidence="5" key="1">
    <citation type="submission" date="2012-07" db="EMBL/GenBank/DDBJ databases">
        <title>A Draft Genome for Bacillus alcalophilus strain ATCC 27647.</title>
        <authorList>
            <person name="Attie O."/>
            <person name="Jayaprakash A."/>
            <person name="Sachidanandam R."/>
            <person name="Shah H."/>
            <person name="Paulsen I."/>
            <person name="Morino M."/>
            <person name="Ito M."/>
            <person name="Krulwich T."/>
        </authorList>
    </citation>
    <scope>NUCLEOTIDE SEQUENCE</scope>
    <source>
        <strain evidence="5">ATCC 27647</strain>
    </source>
</reference>
<keyword evidence="2" id="KW-0813">Transport</keyword>
<dbReference type="InterPro" id="IPR000914">
    <property type="entry name" value="SBP_5_dom"/>
</dbReference>
<gene>
    <name evidence="5" type="ORF">BalcAV0510</name>
</gene>
<dbReference type="GO" id="GO:1904680">
    <property type="term" value="F:peptide transmembrane transporter activity"/>
    <property type="evidence" value="ECO:0007669"/>
    <property type="project" value="TreeGrafter"/>
</dbReference>
<evidence type="ECO:0000313" key="5">
    <source>
        <dbReference type="EMBL" id="AFV25656.1"/>
    </source>
</evidence>
<dbReference type="GO" id="GO:0015833">
    <property type="term" value="P:peptide transport"/>
    <property type="evidence" value="ECO:0007669"/>
    <property type="project" value="TreeGrafter"/>
</dbReference>
<feature type="domain" description="Solute-binding protein family 5" evidence="4">
    <location>
        <begin position="113"/>
        <end position="477"/>
    </location>
</feature>
<dbReference type="InterPro" id="IPR030678">
    <property type="entry name" value="Peptide/Ni-bd"/>
</dbReference>
<dbReference type="GO" id="GO:0043190">
    <property type="term" value="C:ATP-binding cassette (ABC) transporter complex"/>
    <property type="evidence" value="ECO:0007669"/>
    <property type="project" value="InterPro"/>
</dbReference>
<dbReference type="InterPro" id="IPR039424">
    <property type="entry name" value="SBP_5"/>
</dbReference>
<evidence type="ECO:0000256" key="1">
    <source>
        <dbReference type="ARBA" id="ARBA00005695"/>
    </source>
</evidence>
<organism evidence="5">
    <name type="scientific">Alkalihalobacillus alcalophilus ATCC 27647 = CGMCC 1.3604</name>
    <dbReference type="NCBI Taxonomy" id="1218173"/>
    <lineage>
        <taxon>Bacteria</taxon>
        <taxon>Bacillati</taxon>
        <taxon>Bacillota</taxon>
        <taxon>Bacilli</taxon>
        <taxon>Bacillales</taxon>
        <taxon>Bacillaceae</taxon>
        <taxon>Alkalihalobacillus</taxon>
    </lineage>
</organism>
<dbReference type="PANTHER" id="PTHR30290:SF9">
    <property type="entry name" value="OLIGOPEPTIDE-BINDING PROTEIN APPA"/>
    <property type="match status" value="1"/>
</dbReference>
<dbReference type="AlphaFoldDB" id="K4MI66"/>
<sequence>VLIINAAKRQSISPFIQIKGGNLMKSKVLSLLFLFVCIVLVACGGADDTASDSENVGEGSNDVTTTQSERSIVIAVAQNFLSMDPQNTGDANSRTAQRSMFEGLLGLDKDGNIITVLAEDYEISDSGLEYTFQLREGVTFHDGTPFNAEVVKVNFDRIFDEDVASPVGFLFDMVTNVEVIDEYTVHIETEFPFVALPAHLAHPAGHMISKEAIEADYEAMENGEPPFAYVNENPIGTGYFKYESSIPGEAVTLTKNEDYWDVKANVDKVTFKVVPEDLTRIAELQTKEADIIYPVNPNDIKQLEDTDGTAVQQSDSSNLTYIGFNLEVEPFTDKRVRHAITMAIDKEELIDGIVDGVALPAQGFLAPTVYGYSDDLTPLTYDVEEAKRLLAEAGYADGFSTTIFVNDGSKERADIAEFVQTQLAEIGITVDIEVIEWGAFLEKTAAGEHELFVLGWTTVTGDADYGLYNLFHSSQFGDPGNRSFYSNSRVDELLDLGRTSTDQDERNQAYKEVSEILVDEVPMIYLHHPDFVHGMNGVSSGLFVNFSGTPFFKDVQLAQ</sequence>
<proteinExistence type="inferred from homology"/>
<keyword evidence="3" id="KW-0732">Signal</keyword>
<comment type="similarity">
    <text evidence="1">Belongs to the bacterial solute-binding protein 5 family.</text>
</comment>
<dbReference type="PANTHER" id="PTHR30290">
    <property type="entry name" value="PERIPLASMIC BINDING COMPONENT OF ABC TRANSPORTER"/>
    <property type="match status" value="1"/>
</dbReference>
<protein>
    <submittedName>
        <fullName evidence="5">Dipeptide/oligopeptide transporter</fullName>
    </submittedName>
</protein>
<dbReference type="Gene3D" id="3.10.105.10">
    <property type="entry name" value="Dipeptide-binding Protein, Domain 3"/>
    <property type="match status" value="1"/>
</dbReference>
<feature type="non-terminal residue" evidence="5">
    <location>
        <position position="1"/>
    </location>
</feature>
<accession>K4MI66</accession>
<name>K4MI66_ALKAL</name>
<evidence type="ECO:0000259" key="4">
    <source>
        <dbReference type="Pfam" id="PF00496"/>
    </source>
</evidence>
<dbReference type="Gene3D" id="3.90.76.10">
    <property type="entry name" value="Dipeptide-binding Protein, Domain 1"/>
    <property type="match status" value="1"/>
</dbReference>
<evidence type="ECO:0000256" key="2">
    <source>
        <dbReference type="ARBA" id="ARBA00022448"/>
    </source>
</evidence>
<dbReference type="EMBL" id="JX399233">
    <property type="protein sequence ID" value="AFV25656.1"/>
    <property type="molecule type" value="Genomic_DNA"/>
</dbReference>
<dbReference type="GO" id="GO:0042597">
    <property type="term" value="C:periplasmic space"/>
    <property type="evidence" value="ECO:0007669"/>
    <property type="project" value="UniProtKB-ARBA"/>
</dbReference>
<dbReference type="Pfam" id="PF00496">
    <property type="entry name" value="SBP_bac_5"/>
    <property type="match status" value="1"/>
</dbReference>
<evidence type="ECO:0000256" key="3">
    <source>
        <dbReference type="ARBA" id="ARBA00022729"/>
    </source>
</evidence>
<dbReference type="CDD" id="cd08499">
    <property type="entry name" value="PBP2_Ylib_like"/>
    <property type="match status" value="1"/>
</dbReference>
<dbReference type="SUPFAM" id="SSF53850">
    <property type="entry name" value="Periplasmic binding protein-like II"/>
    <property type="match status" value="1"/>
</dbReference>
<dbReference type="Gene3D" id="3.40.190.10">
    <property type="entry name" value="Periplasmic binding protein-like II"/>
    <property type="match status" value="1"/>
</dbReference>